<organism evidence="2 3">
    <name type="scientific">Rouxiella chamberiensis</name>
    <dbReference type="NCBI Taxonomy" id="1513468"/>
    <lineage>
        <taxon>Bacteria</taxon>
        <taxon>Pseudomonadati</taxon>
        <taxon>Pseudomonadota</taxon>
        <taxon>Gammaproteobacteria</taxon>
        <taxon>Enterobacterales</taxon>
        <taxon>Yersiniaceae</taxon>
        <taxon>Rouxiella</taxon>
    </lineage>
</organism>
<evidence type="ECO:0000256" key="1">
    <source>
        <dbReference type="ARBA" id="ARBA00022729"/>
    </source>
</evidence>
<dbReference type="Proteomes" id="UP001164712">
    <property type="component" value="Chromosome"/>
</dbReference>
<protein>
    <recommendedName>
        <fullName evidence="4">Poly(3-hydroxybutyrate) depolymerase</fullName>
    </recommendedName>
</protein>
<keyword evidence="1" id="KW-0732">Signal</keyword>
<reference evidence="2" key="1">
    <citation type="submission" date="2022-12" db="EMBL/GenBank/DDBJ databases">
        <title>Complete genome sequence of an Australian strain of Rouxiella badensis DAR84756 and resolution of the R. badensis DSM100043 and R. chamberiensis DSM28324 genomes.</title>
        <authorList>
            <person name="Paul S."/>
            <person name="Anderson P.J."/>
            <person name="Maynard G."/>
            <person name="Dyall-Smith M."/>
            <person name="Kudinha T."/>
        </authorList>
    </citation>
    <scope>NUCLEOTIDE SEQUENCE</scope>
    <source>
        <strain evidence="2">DSM 28324</strain>
    </source>
</reference>
<keyword evidence="3" id="KW-1185">Reference proteome</keyword>
<gene>
    <name evidence="2" type="ORF">O1V66_05095</name>
</gene>
<evidence type="ECO:0000313" key="3">
    <source>
        <dbReference type="Proteomes" id="UP001164712"/>
    </source>
</evidence>
<sequence>MPRIAKTTTQQVKNLVVDNFKQYEFHDPKTGRSLKYNLFIPAHYRPSTAWPLVLFMHDAGATSDVTKTTLYQGLGAICWASPADQADRPCFVLAPQYEEIIADDNSQTSTMLETTVNLIHHLGEQYAIDAKRLYTTGQSGGCMMSIAMDIKYPDLFAASFLVAGQWDPARVKPLARQKLWVIVSQDDDKAWPGQNAIMEVLEKEGAHIARAEWDGTWRAQQFRQAFTAIDKQHAAINYISLRKGTVVPKGESMAGASGHRNTWRIAYTLEPVREWIFRQHK</sequence>
<proteinExistence type="predicted"/>
<dbReference type="InterPro" id="IPR029058">
    <property type="entry name" value="AB_hydrolase_fold"/>
</dbReference>
<dbReference type="EMBL" id="CP114058">
    <property type="protein sequence ID" value="WAT02062.1"/>
    <property type="molecule type" value="Genomic_DNA"/>
</dbReference>
<dbReference type="SUPFAM" id="SSF53474">
    <property type="entry name" value="alpha/beta-Hydrolases"/>
    <property type="match status" value="1"/>
</dbReference>
<dbReference type="PANTHER" id="PTHR43037">
    <property type="entry name" value="UNNAMED PRODUCT-RELATED"/>
    <property type="match status" value="1"/>
</dbReference>
<accession>A0ABY7HRL5</accession>
<evidence type="ECO:0008006" key="4">
    <source>
        <dbReference type="Google" id="ProtNLM"/>
    </source>
</evidence>
<name>A0ABY7HRL5_9GAMM</name>
<dbReference type="Gene3D" id="3.40.50.1820">
    <property type="entry name" value="alpha/beta hydrolase"/>
    <property type="match status" value="1"/>
</dbReference>
<evidence type="ECO:0000313" key="2">
    <source>
        <dbReference type="EMBL" id="WAT02062.1"/>
    </source>
</evidence>
<dbReference type="InterPro" id="IPR050955">
    <property type="entry name" value="Plant_Biomass_Hydrol_Est"/>
</dbReference>
<dbReference type="PANTHER" id="PTHR43037:SF1">
    <property type="entry name" value="BLL1128 PROTEIN"/>
    <property type="match status" value="1"/>
</dbReference>